<gene>
    <name evidence="2" type="ORF">PR048_000008</name>
</gene>
<accession>A0ABQ9IDF3</accession>
<evidence type="ECO:0000256" key="1">
    <source>
        <dbReference type="SAM" id="MobiDB-lite"/>
    </source>
</evidence>
<feature type="region of interest" description="Disordered" evidence="1">
    <location>
        <begin position="1688"/>
        <end position="1709"/>
    </location>
</feature>
<name>A0ABQ9IDF3_9NEOP</name>
<dbReference type="Proteomes" id="UP001159363">
    <property type="component" value="Chromosome 1"/>
</dbReference>
<organism evidence="2 3">
    <name type="scientific">Dryococelus australis</name>
    <dbReference type="NCBI Taxonomy" id="614101"/>
    <lineage>
        <taxon>Eukaryota</taxon>
        <taxon>Metazoa</taxon>
        <taxon>Ecdysozoa</taxon>
        <taxon>Arthropoda</taxon>
        <taxon>Hexapoda</taxon>
        <taxon>Insecta</taxon>
        <taxon>Pterygota</taxon>
        <taxon>Neoptera</taxon>
        <taxon>Polyneoptera</taxon>
        <taxon>Phasmatodea</taxon>
        <taxon>Verophasmatodea</taxon>
        <taxon>Anareolatae</taxon>
        <taxon>Phasmatidae</taxon>
        <taxon>Eurycanthinae</taxon>
        <taxon>Dryococelus</taxon>
    </lineage>
</organism>
<evidence type="ECO:0000313" key="2">
    <source>
        <dbReference type="EMBL" id="KAJ8894701.1"/>
    </source>
</evidence>
<reference evidence="2 3" key="1">
    <citation type="submission" date="2023-02" db="EMBL/GenBank/DDBJ databases">
        <title>LHISI_Scaffold_Assembly.</title>
        <authorList>
            <person name="Stuart O.P."/>
            <person name="Cleave R."/>
            <person name="Magrath M.J.L."/>
            <person name="Mikheyev A.S."/>
        </authorList>
    </citation>
    <scope>NUCLEOTIDE SEQUENCE [LARGE SCALE GENOMIC DNA]</scope>
    <source>
        <strain evidence="2">Daus_M_001</strain>
        <tissue evidence="2">Leg muscle</tissue>
    </source>
</reference>
<feature type="compositionally biased region" description="Basic and acidic residues" evidence="1">
    <location>
        <begin position="1390"/>
        <end position="1399"/>
    </location>
</feature>
<proteinExistence type="predicted"/>
<keyword evidence="3" id="KW-1185">Reference proteome</keyword>
<dbReference type="EMBL" id="JARBHB010000001">
    <property type="protein sequence ID" value="KAJ8894701.1"/>
    <property type="molecule type" value="Genomic_DNA"/>
</dbReference>
<sequence length="2318" mass="255829">MYVGLYLLDVTGCSRSYNIRIPLVQATAYIHDKMDMAFAWAIVCCWKKTHTWNKSSRTHIRFVVGEENETNTSLGRGTASYDAFRPGHLLMAVFPAVSRYSVAHARAMFILSRVLLYVDGCSPCTRCPGLVRRVTAGVVYYPGRKSRTHLHGKGDEGQTTLLLRGRVRVTVVTEQDGIFLRRACHLRSTLRADKFKVPLCVPRSNVLASASGGRKDSTRALCRKGEEVSSRGWERRPYSRDGAHFLAALGGRQFRVVDFKPTAHGSAGISLDNKLLRAVYLGIGLDNKLLRAMYLGIGLDNKLLRAMYLGISLDNKLLRAAYLGISLDDKLLRAAYLGIGLDNKLLRAAYLGISLDNKLLRAVYLGIGLDKKLLRAAYLGIGLDNKLLRSMYLGIGLDNKLLRAVYLRIGLDNKLLRAMYLGIGLDNKLLRAVYLRIGLDNKLLRAMYLGIGLDNKLLRAAYLGISLDNKLLRAVYLGIGLDDKLLRAVYLGISLDDKLLRAMYLGIGLDNKLLRAMYLGISLNDKLLRAMYLGVSLDDKLLRAVYLGISLDDKLLRAVYLGICLDKLLRAAYLGISLDKLLRAVYLGIGLDDKLLRSMYLGISLDDKLLRAMYLGIGLDNKLLREAYLGISLDDKLLRAAYLGIGLDNKLLRAAYLGIGLDVKLLRAVYLGIGLDNKLLRAMYPGIGLDNKLLRAVYLRIGLDNKLLRAMYLGIGLDNKLLRAMYLGISLNDKLLRAMYLGVSLDDKLLRAVYLGISLDDKLLRAVYLGIGLDKLLRAVYLRIGLDNKLLRAMYLGIGLDNKLLRAMYLGISLNDKLLRAMYLGVSLDDKLLRAVYLGIGLDKLLRAAYLGISLDKLLRAAYLGISLDDKLLRAMYLGISLDDKLLRAVYRTLILASERRGLGDSQHRVLRDDECEAGDPRENPPTSGIVRHDSHFRKSGTRTAQASEMMASAVTSTGTPINAWQSTRQPAVANHTQGPFPRVMRSQSQIARANITRTTSASPSLCTYSYTLCQGSVNTRILCVRALYILVFYVTGLCTYSYTLCQGSVHTRTLCVRALYILVHSVSVPATTRDYLRLNTTTCDYLRLPVTKCDYLRLPVTTCDYPHYTTAAPPTRRKNDVTVLLIWANLFADWLSTVGCDFDSCVGVDYASGWYMCSRHNNGLKYTVKAPVYLPAGTVLQSEVLNTRLRLPSTCPLELSCTVKFEIHECCIAEYTHQIHTKLLECHALNISTHFLRVLYLRIHASDTHETTRVSCTEHFYTLSTDKLTRVPQLHRVNQEHWAPVESEKIALSGDGVLDARGSVALIALESKIKLRVGGNLDDLEKWFTHFTVNGVYVAAGVAHVSERSLRGRSLQDARVGGMDQRRNARAGETGDPRGNQPTTGLVHQDSRLRKPRSDLAGVEPCSPWWEASRLTAELSLPLVKKLVAHAQQVNPVGPVALVAMTTQSAPDAPSPTISLEAGKRECNKDDTATHIECSIDAKRMALSLSLSLSTGTVQCSSRTACTYLRHFHNYCILAVNYSRYSQVSLSGVTTEYVNNTEVEWRKLYLRFHWGESPTERLHVEAKRQVVREPELALKVLCTETFSVKSLFALQCSDGITGCLMRRSDEALGVRVTVARIAPSLLDLGPVKQCKAAPTTTVLCDGRRGEPTLTPAYHGRTSTPRDAVKQCKAAPTTTVLCDERRGEPTLTPAYHGRTSTPRDGPQHHVTVGVGRAETTLGDSRTAGVIRPRSMLEKGVEWDDLYWKVFETLDGEHGTTGDIREYPPTSAIVRHDSHLRKSGDLARDRIRFALLGGEQANHSASAASGVVIKKRRHRRASIHNVYWCWSVGKTLTGVVSCTRGEHSSAGCAEGTDVVEEISTNVNNVELSCCATYTSHGGPVLCTAPMSTTSNTPVAPCILVTGVLCCSRGSCAVYRTNVNNVELSCCAVYTSHGGSVVCTAPMSTTSNSPVAPPILVTGVLCCVPHQCQQRRTLLLRPCILVTGVLCCVPHQCQQRRTLLLRRLYQSRGSCAVYRTNVNNVEHYCCAAYTSHGGPSRGFCAVYRTNVNNVELSCCAAYTSHGGPVLCTAPMSITSNSPVAPSILVTGVLWCVPHQCQQRRTLLLRYYTSHGVLCCTAPMSITRTLCCSVYTSHGGSVLYRNQCQQRRTLLLRHHSHRGPCAVYRTNVNNVERLLLRRLTSHGGPVRDRTNVNKSNLVCRRLYSHGVLCCYRSIQRVTSCAPLTITGVLCCVPHQCQNVEPPVAPSIPSHGGSVLCTAPMSTRRTSCCAPILVTGSCAVYRTNVNNVELSCAPSILVTGVLCCVPHQCHNVELLLRR</sequence>
<protein>
    <submittedName>
        <fullName evidence="2">Uncharacterized protein</fullName>
    </submittedName>
</protein>
<feature type="region of interest" description="Disordered" evidence="1">
    <location>
        <begin position="1358"/>
        <end position="1400"/>
    </location>
</feature>
<evidence type="ECO:0000313" key="3">
    <source>
        <dbReference type="Proteomes" id="UP001159363"/>
    </source>
</evidence>
<comment type="caution">
    <text evidence="2">The sequence shown here is derived from an EMBL/GenBank/DDBJ whole genome shotgun (WGS) entry which is preliminary data.</text>
</comment>